<reference evidence="1 2" key="1">
    <citation type="submission" date="2019-03" db="EMBL/GenBank/DDBJ databases">
        <title>Genomic Encyclopedia of Type Strains, Phase IV (KMG-IV): sequencing the most valuable type-strain genomes for metagenomic binning, comparative biology and taxonomic classification.</title>
        <authorList>
            <person name="Goeker M."/>
        </authorList>
    </citation>
    <scope>NUCLEOTIDE SEQUENCE [LARGE SCALE GENOMIC DNA]</scope>
    <source>
        <strain evidence="1 2">DSM 23344</strain>
    </source>
</reference>
<keyword evidence="2" id="KW-1185">Reference proteome</keyword>
<proteinExistence type="predicted"/>
<evidence type="ECO:0000313" key="2">
    <source>
        <dbReference type="Proteomes" id="UP000294980"/>
    </source>
</evidence>
<dbReference type="RefSeq" id="WP_117315070.1">
    <property type="nucleotide sequence ID" value="NZ_QQSW01000002.1"/>
</dbReference>
<accession>A0A4R2KUZ8</accession>
<organism evidence="1 2">
    <name type="scientific">Chromatocurvus halotolerans</name>
    <dbReference type="NCBI Taxonomy" id="1132028"/>
    <lineage>
        <taxon>Bacteria</taxon>
        <taxon>Pseudomonadati</taxon>
        <taxon>Pseudomonadota</taxon>
        <taxon>Gammaproteobacteria</taxon>
        <taxon>Cellvibrionales</taxon>
        <taxon>Halieaceae</taxon>
        <taxon>Chromatocurvus</taxon>
    </lineage>
</organism>
<dbReference type="AlphaFoldDB" id="A0A4R2KUZ8"/>
<protein>
    <submittedName>
        <fullName evidence="1">Uncharacterized protein</fullName>
    </submittedName>
</protein>
<dbReference type="EMBL" id="SLWX01000004">
    <property type="protein sequence ID" value="TCO76742.1"/>
    <property type="molecule type" value="Genomic_DNA"/>
</dbReference>
<gene>
    <name evidence="1" type="ORF">EV688_104197</name>
</gene>
<dbReference type="Proteomes" id="UP000294980">
    <property type="component" value="Unassembled WGS sequence"/>
</dbReference>
<evidence type="ECO:0000313" key="1">
    <source>
        <dbReference type="EMBL" id="TCO76742.1"/>
    </source>
</evidence>
<dbReference type="OrthoDB" id="5734832at2"/>
<name>A0A4R2KUZ8_9GAMM</name>
<comment type="caution">
    <text evidence="1">The sequence shown here is derived from an EMBL/GenBank/DDBJ whole genome shotgun (WGS) entry which is preliminary data.</text>
</comment>
<sequence>MKLPGFIPAELRELASFVPASGWDAVEWRPLLAAMRAMSLQLVTGRGVSTLSRVTGEAAGKGITLVRDLDQGVPLAEVSTSRQRKQLGNALLAFYFGQWLVDDGLFLDLRPSRFAAEGNALLYQPNGLWIQLRPEFRSGMLALYRSFYNADDAAFEAALRQMGMLRPELDDAASEELKGLLRTHFGMDQRAQHFRIEEFRESFDDLFRFFVAHDYKLHSDFVFVGFYLITLYLALEALGEPLDTRAICSRALG</sequence>